<dbReference type="EMBL" id="DAAVDV010000008">
    <property type="protein sequence ID" value="HAF4281123.1"/>
    <property type="molecule type" value="Genomic_DNA"/>
</dbReference>
<sequence length="22" mass="2397">AAGQLAVEKKMDELIPLVRTDV</sequence>
<reference evidence="1" key="1">
    <citation type="journal article" date="2018" name="Genome Biol.">
        <title>SKESA: strategic k-mer extension for scrupulous assemblies.</title>
        <authorList>
            <person name="Souvorov A."/>
            <person name="Agarwala R."/>
            <person name="Lipman D.J."/>
        </authorList>
    </citation>
    <scope>NUCLEOTIDE SEQUENCE</scope>
    <source>
        <strain evidence="1">MA.MC_00-3798</strain>
        <strain evidence="2">MA.SM-DU-2007-09-000456</strain>
    </source>
</reference>
<gene>
    <name evidence="2" type="ORF">G8B02_000657</name>
    <name evidence="1" type="ORF">G8J85_002422</name>
</gene>
<comment type="caution">
    <text evidence="1">The sequence shown here is derived from an EMBL/GenBank/DDBJ whole genome shotgun (WGS) entry which is preliminary data.</text>
</comment>
<dbReference type="AlphaFoldDB" id="A0A747AJ00"/>
<organism evidence="1">
    <name type="scientific">Salmonella enterica</name>
    <name type="common">Salmonella choleraesuis</name>
    <dbReference type="NCBI Taxonomy" id="28901"/>
    <lineage>
        <taxon>Bacteria</taxon>
        <taxon>Pseudomonadati</taxon>
        <taxon>Pseudomonadota</taxon>
        <taxon>Gammaproteobacteria</taxon>
        <taxon>Enterobacterales</taxon>
        <taxon>Enterobacteriaceae</taxon>
        <taxon>Salmonella</taxon>
    </lineage>
</organism>
<reference evidence="1" key="2">
    <citation type="submission" date="2020-02" db="EMBL/GenBank/DDBJ databases">
        <authorList>
            <consortium name="NCBI Pathogen Detection Project"/>
        </authorList>
    </citation>
    <scope>NUCLEOTIDE SEQUENCE</scope>
    <source>
        <strain evidence="1">MA.MC_00-3798</strain>
        <strain evidence="2">MA.SM-DU-2007-09-000456</strain>
    </source>
</reference>
<protein>
    <submittedName>
        <fullName evidence="1">Phospholipase</fullName>
    </submittedName>
</protein>
<name>A0A747AJ00_SALER</name>
<accession>A0A747AJ00</accession>
<feature type="non-terminal residue" evidence="1">
    <location>
        <position position="1"/>
    </location>
</feature>
<evidence type="ECO:0000313" key="1">
    <source>
        <dbReference type="EMBL" id="HAF4281123.1"/>
    </source>
</evidence>
<proteinExistence type="predicted"/>
<dbReference type="EMBL" id="DAAVMF010000001">
    <property type="protein sequence ID" value="HAF5402620.1"/>
    <property type="molecule type" value="Genomic_DNA"/>
</dbReference>
<evidence type="ECO:0000313" key="2">
    <source>
        <dbReference type="EMBL" id="HAF5402620.1"/>
    </source>
</evidence>